<dbReference type="InterPro" id="IPR050109">
    <property type="entry name" value="HTH-type_TetR-like_transc_reg"/>
</dbReference>
<keyword evidence="3" id="KW-0804">Transcription</keyword>
<evidence type="ECO:0000259" key="6">
    <source>
        <dbReference type="PROSITE" id="PS50977"/>
    </source>
</evidence>
<dbReference type="PRINTS" id="PR00455">
    <property type="entry name" value="HTHTETR"/>
</dbReference>
<gene>
    <name evidence="7" type="ORF">RM779_04370</name>
</gene>
<evidence type="ECO:0000256" key="3">
    <source>
        <dbReference type="ARBA" id="ARBA00023163"/>
    </source>
</evidence>
<dbReference type="EMBL" id="JAVREV010000002">
    <property type="protein sequence ID" value="MDT0441834.1"/>
    <property type="molecule type" value="Genomic_DNA"/>
</dbReference>
<dbReference type="PANTHER" id="PTHR30055">
    <property type="entry name" value="HTH-TYPE TRANSCRIPTIONAL REGULATOR RUTR"/>
    <property type="match status" value="1"/>
</dbReference>
<sequence length="230" mass="24661">MPDAPARRKPGPQATAARNDRAVIEAAREVFLTQGFDAPVSAVAERAGVGMGSLYRRYRTKEELLQHLCVDSMQRLADAARAALRAQDPWEGLAGYVRRCAGFGFGALAPLAGTIASTEDMWRAARAAQELAEAVVARAHAAGVLRRDVTALDVSLLIGKFSTRATAPSPAEEENAAHRILAIALDGLRAGHPEPLPGHPPVVRRYEDLWRRGGGGQEPPFRVADEGRST</sequence>
<evidence type="ECO:0000313" key="8">
    <source>
        <dbReference type="Proteomes" id="UP001183615"/>
    </source>
</evidence>
<dbReference type="InterPro" id="IPR009057">
    <property type="entry name" value="Homeodomain-like_sf"/>
</dbReference>
<keyword evidence="2 4" id="KW-0238">DNA-binding</keyword>
<dbReference type="InterPro" id="IPR049445">
    <property type="entry name" value="TetR_SbtR-like_C"/>
</dbReference>
<proteinExistence type="predicted"/>
<evidence type="ECO:0000256" key="4">
    <source>
        <dbReference type="PROSITE-ProRule" id="PRU00335"/>
    </source>
</evidence>
<dbReference type="SUPFAM" id="SSF46689">
    <property type="entry name" value="Homeodomain-like"/>
    <property type="match status" value="1"/>
</dbReference>
<keyword evidence="8" id="KW-1185">Reference proteome</keyword>
<comment type="caution">
    <text evidence="7">The sequence shown here is derived from an EMBL/GenBank/DDBJ whole genome shotgun (WGS) entry which is preliminary data.</text>
</comment>
<dbReference type="Pfam" id="PF00440">
    <property type="entry name" value="TetR_N"/>
    <property type="match status" value="1"/>
</dbReference>
<dbReference type="Pfam" id="PF21597">
    <property type="entry name" value="TetR_C_43"/>
    <property type="match status" value="1"/>
</dbReference>
<reference evidence="8" key="1">
    <citation type="submission" date="2023-07" db="EMBL/GenBank/DDBJ databases">
        <title>30 novel species of actinomycetes from the DSMZ collection.</title>
        <authorList>
            <person name="Nouioui I."/>
        </authorList>
    </citation>
    <scope>NUCLEOTIDE SEQUENCE [LARGE SCALE GENOMIC DNA]</scope>
    <source>
        <strain evidence="8">DSM 41886</strain>
    </source>
</reference>
<accession>A0ABU2RYJ1</accession>
<dbReference type="SUPFAM" id="SSF48498">
    <property type="entry name" value="Tetracyclin repressor-like, C-terminal domain"/>
    <property type="match status" value="1"/>
</dbReference>
<protein>
    <submittedName>
        <fullName evidence="7">Helix-turn-helix domain-containing protein</fullName>
    </submittedName>
</protein>
<dbReference type="PANTHER" id="PTHR30055:SF234">
    <property type="entry name" value="HTH-TYPE TRANSCRIPTIONAL REGULATOR BETI"/>
    <property type="match status" value="1"/>
</dbReference>
<organism evidence="7 8">
    <name type="scientific">Streptomyces johnsoniae</name>
    <dbReference type="NCBI Taxonomy" id="3075532"/>
    <lineage>
        <taxon>Bacteria</taxon>
        <taxon>Bacillati</taxon>
        <taxon>Actinomycetota</taxon>
        <taxon>Actinomycetes</taxon>
        <taxon>Kitasatosporales</taxon>
        <taxon>Streptomycetaceae</taxon>
        <taxon>Streptomyces</taxon>
    </lineage>
</organism>
<evidence type="ECO:0000256" key="2">
    <source>
        <dbReference type="ARBA" id="ARBA00023125"/>
    </source>
</evidence>
<dbReference type="InterPro" id="IPR001647">
    <property type="entry name" value="HTH_TetR"/>
</dbReference>
<feature type="region of interest" description="Disordered" evidence="5">
    <location>
        <begin position="210"/>
        <end position="230"/>
    </location>
</feature>
<name>A0ABU2RYJ1_9ACTN</name>
<feature type="DNA-binding region" description="H-T-H motif" evidence="4">
    <location>
        <begin position="39"/>
        <end position="58"/>
    </location>
</feature>
<keyword evidence="1" id="KW-0805">Transcription regulation</keyword>
<dbReference type="InterPro" id="IPR036271">
    <property type="entry name" value="Tet_transcr_reg_TetR-rel_C_sf"/>
</dbReference>
<dbReference type="Gene3D" id="1.10.357.10">
    <property type="entry name" value="Tetracycline Repressor, domain 2"/>
    <property type="match status" value="1"/>
</dbReference>
<evidence type="ECO:0000313" key="7">
    <source>
        <dbReference type="EMBL" id="MDT0441834.1"/>
    </source>
</evidence>
<feature type="domain" description="HTH tetR-type" evidence="6">
    <location>
        <begin position="17"/>
        <end position="76"/>
    </location>
</feature>
<evidence type="ECO:0000256" key="5">
    <source>
        <dbReference type="SAM" id="MobiDB-lite"/>
    </source>
</evidence>
<dbReference type="Proteomes" id="UP001183615">
    <property type="component" value="Unassembled WGS sequence"/>
</dbReference>
<dbReference type="RefSeq" id="WP_311615965.1">
    <property type="nucleotide sequence ID" value="NZ_JAVREV010000002.1"/>
</dbReference>
<dbReference type="PROSITE" id="PS50977">
    <property type="entry name" value="HTH_TETR_2"/>
    <property type="match status" value="1"/>
</dbReference>
<evidence type="ECO:0000256" key="1">
    <source>
        <dbReference type="ARBA" id="ARBA00023015"/>
    </source>
</evidence>